<protein>
    <submittedName>
        <fullName evidence="3">Uncharacterized protein</fullName>
    </submittedName>
</protein>
<organism evidence="3 4">
    <name type="scientific">Streptomyces ruber</name>
    <dbReference type="NCBI Taxonomy" id="83378"/>
    <lineage>
        <taxon>Bacteria</taxon>
        <taxon>Bacillati</taxon>
        <taxon>Actinomycetota</taxon>
        <taxon>Actinomycetes</taxon>
        <taxon>Kitasatosporales</taxon>
        <taxon>Streptomycetaceae</taxon>
        <taxon>Streptomyces</taxon>
    </lineage>
</organism>
<dbReference type="Proteomes" id="UP000620156">
    <property type="component" value="Unassembled WGS sequence"/>
</dbReference>
<keyword evidence="2" id="KW-0812">Transmembrane</keyword>
<evidence type="ECO:0000256" key="1">
    <source>
        <dbReference type="SAM" id="MobiDB-lite"/>
    </source>
</evidence>
<sequence>MLRHDVQPGKLVAGLFLCLTAVAYVGDAGGAWEIPWFVAVPMVTAGLCLAGATAFLAHAIRRRRTPRPRCTKHTRTDRAAHAEASATDRPR</sequence>
<dbReference type="AlphaFoldDB" id="A0A918EQM4"/>
<feature type="compositionally biased region" description="Basic and acidic residues" evidence="1">
    <location>
        <begin position="74"/>
        <end position="91"/>
    </location>
</feature>
<reference evidence="3" key="1">
    <citation type="journal article" date="2014" name="Int. J. Syst. Evol. Microbiol.">
        <title>Complete genome sequence of Corynebacterium casei LMG S-19264T (=DSM 44701T), isolated from a smear-ripened cheese.</title>
        <authorList>
            <consortium name="US DOE Joint Genome Institute (JGI-PGF)"/>
            <person name="Walter F."/>
            <person name="Albersmeier A."/>
            <person name="Kalinowski J."/>
            <person name="Ruckert C."/>
        </authorList>
    </citation>
    <scope>NUCLEOTIDE SEQUENCE</scope>
    <source>
        <strain evidence="3">JCM 3131</strain>
    </source>
</reference>
<proteinExistence type="predicted"/>
<comment type="caution">
    <text evidence="3">The sequence shown here is derived from an EMBL/GenBank/DDBJ whole genome shotgun (WGS) entry which is preliminary data.</text>
</comment>
<feature type="transmembrane region" description="Helical" evidence="2">
    <location>
        <begin position="38"/>
        <end position="60"/>
    </location>
</feature>
<dbReference type="EMBL" id="BMQK01000001">
    <property type="protein sequence ID" value="GGQ39798.1"/>
    <property type="molecule type" value="Genomic_DNA"/>
</dbReference>
<name>A0A918EQM4_9ACTN</name>
<evidence type="ECO:0000313" key="3">
    <source>
        <dbReference type="EMBL" id="GGQ39798.1"/>
    </source>
</evidence>
<evidence type="ECO:0000256" key="2">
    <source>
        <dbReference type="SAM" id="Phobius"/>
    </source>
</evidence>
<dbReference type="RefSeq" id="WP_189214857.1">
    <property type="nucleotide sequence ID" value="NZ_BMQK01000001.1"/>
</dbReference>
<accession>A0A918EQM4</accession>
<evidence type="ECO:0000313" key="4">
    <source>
        <dbReference type="Proteomes" id="UP000620156"/>
    </source>
</evidence>
<keyword evidence="4" id="KW-1185">Reference proteome</keyword>
<feature type="region of interest" description="Disordered" evidence="1">
    <location>
        <begin position="66"/>
        <end position="91"/>
    </location>
</feature>
<reference evidence="3" key="2">
    <citation type="submission" date="2020-09" db="EMBL/GenBank/DDBJ databases">
        <authorList>
            <person name="Sun Q."/>
            <person name="Ohkuma M."/>
        </authorList>
    </citation>
    <scope>NUCLEOTIDE SEQUENCE</scope>
    <source>
        <strain evidence="3">JCM 3131</strain>
    </source>
</reference>
<keyword evidence="2" id="KW-1133">Transmembrane helix</keyword>
<keyword evidence="2" id="KW-0472">Membrane</keyword>
<gene>
    <name evidence="3" type="ORF">GCM10010145_04410</name>
</gene>